<keyword evidence="3" id="KW-1185">Reference proteome</keyword>
<dbReference type="Proteomes" id="UP001327560">
    <property type="component" value="Chromosome 2"/>
</dbReference>
<organism evidence="2 3">
    <name type="scientific">Canna indica</name>
    <name type="common">Indian-shot</name>
    <dbReference type="NCBI Taxonomy" id="4628"/>
    <lineage>
        <taxon>Eukaryota</taxon>
        <taxon>Viridiplantae</taxon>
        <taxon>Streptophyta</taxon>
        <taxon>Embryophyta</taxon>
        <taxon>Tracheophyta</taxon>
        <taxon>Spermatophyta</taxon>
        <taxon>Magnoliopsida</taxon>
        <taxon>Liliopsida</taxon>
        <taxon>Zingiberales</taxon>
        <taxon>Cannaceae</taxon>
        <taxon>Canna</taxon>
    </lineage>
</organism>
<name>A0AAQ3JYL4_9LILI</name>
<gene>
    <name evidence="2" type="ORF">Cni_G05859</name>
</gene>
<dbReference type="Gene3D" id="3.40.1190.10">
    <property type="entry name" value="Mur-like, catalytic domain"/>
    <property type="match status" value="1"/>
</dbReference>
<proteinExistence type="predicted"/>
<feature type="domain" description="Mur ligase C-terminal" evidence="1">
    <location>
        <begin position="114"/>
        <end position="145"/>
    </location>
</feature>
<dbReference type="SUPFAM" id="SSF53623">
    <property type="entry name" value="MurD-like peptide ligases, catalytic domain"/>
    <property type="match status" value="1"/>
</dbReference>
<dbReference type="Gene3D" id="3.90.190.20">
    <property type="entry name" value="Mur ligase, C-terminal domain"/>
    <property type="match status" value="1"/>
</dbReference>
<dbReference type="AlphaFoldDB" id="A0AAQ3JYL4"/>
<dbReference type="InterPro" id="IPR036565">
    <property type="entry name" value="Mur-like_cat_sf"/>
</dbReference>
<dbReference type="EMBL" id="CP136891">
    <property type="protein sequence ID" value="WOK97151.1"/>
    <property type="molecule type" value="Genomic_DNA"/>
</dbReference>
<dbReference type="GO" id="GO:0016881">
    <property type="term" value="F:acid-amino acid ligase activity"/>
    <property type="evidence" value="ECO:0007669"/>
    <property type="project" value="InterPro"/>
</dbReference>
<evidence type="ECO:0000313" key="2">
    <source>
        <dbReference type="EMBL" id="WOK97151.1"/>
    </source>
</evidence>
<sequence>MKNRLRFSAGACALLNEPRHEAKTNNMLAGCAVTTYGISAENDWSASSISSNVLGGQDYVLCYKKCQISRVTLQLPGVHNVIATVVTLVTSKSSINDATLSVRNHLSNFKGVSRRFELIGKINGCQIYDDYAHHPTEVRAVLQAA</sequence>
<dbReference type="Pfam" id="PF02875">
    <property type="entry name" value="Mur_ligase_C"/>
    <property type="match status" value="1"/>
</dbReference>
<dbReference type="PANTHER" id="PTHR43445">
    <property type="entry name" value="UDP-N-ACETYLMURAMATE--L-ALANINE LIGASE-RELATED"/>
    <property type="match status" value="1"/>
</dbReference>
<dbReference type="InterPro" id="IPR004101">
    <property type="entry name" value="Mur_ligase_C"/>
</dbReference>
<dbReference type="GO" id="GO:0005524">
    <property type="term" value="F:ATP binding"/>
    <property type="evidence" value="ECO:0007669"/>
    <property type="project" value="InterPro"/>
</dbReference>
<dbReference type="SUPFAM" id="SSF53244">
    <property type="entry name" value="MurD-like peptide ligases, peptide-binding domain"/>
    <property type="match status" value="1"/>
</dbReference>
<dbReference type="PANTHER" id="PTHR43445:SF3">
    <property type="entry name" value="UDP-N-ACETYLMURAMATE--L-ALANINE LIGASE"/>
    <property type="match status" value="1"/>
</dbReference>
<dbReference type="InterPro" id="IPR050061">
    <property type="entry name" value="MurCDEF_pg_biosynth"/>
</dbReference>
<dbReference type="InterPro" id="IPR036615">
    <property type="entry name" value="Mur_ligase_C_dom_sf"/>
</dbReference>
<evidence type="ECO:0000259" key="1">
    <source>
        <dbReference type="Pfam" id="PF02875"/>
    </source>
</evidence>
<accession>A0AAQ3JYL4</accession>
<evidence type="ECO:0000313" key="3">
    <source>
        <dbReference type="Proteomes" id="UP001327560"/>
    </source>
</evidence>
<protein>
    <recommendedName>
        <fullName evidence="1">Mur ligase C-terminal domain-containing protein</fullName>
    </recommendedName>
</protein>
<reference evidence="2 3" key="1">
    <citation type="submission" date="2023-10" db="EMBL/GenBank/DDBJ databases">
        <title>Chromosome-scale genome assembly provides insights into flower coloration mechanisms of Canna indica.</title>
        <authorList>
            <person name="Li C."/>
        </authorList>
    </citation>
    <scope>NUCLEOTIDE SEQUENCE [LARGE SCALE GENOMIC DNA]</scope>
    <source>
        <tissue evidence="2">Flower</tissue>
    </source>
</reference>